<evidence type="ECO:0000313" key="2">
    <source>
        <dbReference type="Proteomes" id="UP000054742"/>
    </source>
</evidence>
<accession>A0A0W0S0A5</accession>
<gene>
    <name evidence="1" type="ORF">Lbru_3042</name>
</gene>
<protein>
    <submittedName>
        <fullName evidence="1">Uncharacterized protein</fullName>
    </submittedName>
</protein>
<dbReference type="AlphaFoldDB" id="A0A0W0S0A5"/>
<organism evidence="1 2">
    <name type="scientific">Legionella brunensis</name>
    <dbReference type="NCBI Taxonomy" id="29422"/>
    <lineage>
        <taxon>Bacteria</taxon>
        <taxon>Pseudomonadati</taxon>
        <taxon>Pseudomonadota</taxon>
        <taxon>Gammaproteobacteria</taxon>
        <taxon>Legionellales</taxon>
        <taxon>Legionellaceae</taxon>
        <taxon>Legionella</taxon>
    </lineage>
</organism>
<dbReference type="PATRIC" id="fig|29422.6.peg.3218"/>
<keyword evidence="2" id="KW-1185">Reference proteome</keyword>
<dbReference type="Proteomes" id="UP000054742">
    <property type="component" value="Unassembled WGS sequence"/>
</dbReference>
<proteinExistence type="predicted"/>
<comment type="caution">
    <text evidence="1">The sequence shown here is derived from an EMBL/GenBank/DDBJ whole genome shotgun (WGS) entry which is preliminary data.</text>
</comment>
<dbReference type="OrthoDB" id="5648060at2"/>
<dbReference type="RefSeq" id="WP_058442993.1">
    <property type="nucleotide sequence ID" value="NZ_CAAAHU010000014.1"/>
</dbReference>
<dbReference type="EMBL" id="LNXV01000036">
    <property type="protein sequence ID" value="KTC76935.1"/>
    <property type="molecule type" value="Genomic_DNA"/>
</dbReference>
<sequence>MIEYTYKGFRVTYQIESSAAAPNLYKADGYVTRATEIKNHSPQKFHTEHPTKKGAQIEIKKLLEDYIDFEWQEFYEMRNET</sequence>
<evidence type="ECO:0000313" key="1">
    <source>
        <dbReference type="EMBL" id="KTC76935.1"/>
    </source>
</evidence>
<reference evidence="1 2" key="1">
    <citation type="submission" date="2015-11" db="EMBL/GenBank/DDBJ databases">
        <title>Genomic analysis of 38 Legionella species identifies large and diverse effector repertoires.</title>
        <authorList>
            <person name="Burstein D."/>
            <person name="Amaro F."/>
            <person name="Zusman T."/>
            <person name="Lifshitz Z."/>
            <person name="Cohen O."/>
            <person name="Gilbert J.A."/>
            <person name="Pupko T."/>
            <person name="Shuman H.A."/>
            <person name="Segal G."/>
        </authorList>
    </citation>
    <scope>NUCLEOTIDE SEQUENCE [LARGE SCALE GENOMIC DNA]</scope>
    <source>
        <strain evidence="1 2">ATCC 43878</strain>
    </source>
</reference>
<name>A0A0W0S0A5_9GAMM</name>